<evidence type="ECO:0000313" key="4">
    <source>
        <dbReference type="Proteomes" id="UP000264492"/>
    </source>
</evidence>
<protein>
    <submittedName>
        <fullName evidence="3">DUF4166 domain-containing protein</fullName>
    </submittedName>
</protein>
<comment type="caution">
    <text evidence="3">The sequence shown here is derived from an EMBL/GenBank/DDBJ whole genome shotgun (WGS) entry which is preliminary data.</text>
</comment>
<feature type="region of interest" description="Disordered" evidence="1">
    <location>
        <begin position="1"/>
        <end position="77"/>
    </location>
</feature>
<name>A0A371K7B0_9GAMM</name>
<proteinExistence type="predicted"/>
<feature type="region of interest" description="Disordered" evidence="1">
    <location>
        <begin position="91"/>
        <end position="191"/>
    </location>
</feature>
<reference evidence="3 4" key="1">
    <citation type="submission" date="2018-08" db="EMBL/GenBank/DDBJ databases">
        <title>Lysobacter sp. zong2l5, whole genome shotgun sequence.</title>
        <authorList>
            <person name="Zhang X."/>
            <person name="Feng G."/>
            <person name="Zhu H."/>
        </authorList>
    </citation>
    <scope>NUCLEOTIDE SEQUENCE [LARGE SCALE GENOMIC DNA]</scope>
    <source>
        <strain evidence="4">zong2l5</strain>
    </source>
</reference>
<feature type="compositionally biased region" description="Low complexity" evidence="1">
    <location>
        <begin position="30"/>
        <end position="46"/>
    </location>
</feature>
<organism evidence="3 4">
    <name type="scientific">Lysobacter silvisoli</name>
    <dbReference type="NCBI Taxonomy" id="2293254"/>
    <lineage>
        <taxon>Bacteria</taxon>
        <taxon>Pseudomonadati</taxon>
        <taxon>Pseudomonadota</taxon>
        <taxon>Gammaproteobacteria</taxon>
        <taxon>Lysobacterales</taxon>
        <taxon>Lysobacteraceae</taxon>
        <taxon>Lysobacter</taxon>
    </lineage>
</organism>
<dbReference type="AlphaFoldDB" id="A0A371K7B0"/>
<sequence length="385" mass="42603">MQGLAGRAGQNLAGGAPAAPDRLFGRGQRRPGAAGGRQRAPAHPGALPRGRCAVLRRHRRPRRGPGHRALPPGRAHHRLRRARVGGQLLAAQSLQRHAPEPVRSRRRPGPAGAARPGGGFRRRRMGHPVRRRIPQRPQHPGRGRQARPRLRRPDPAQRQQGHAQCLARRAMRRSGGLGRKRPPAPGLRRPPVRATGAQARLNAVAPAQAETAGEGLYPSLLGERMRQLSPRVRTLHERTGLQRYRGEVVAVRGRSGLARLCCWAARLPPDTAGAIEVEIEADARGERWVRRFGGHAMPSRLWAQDGWLCERLGLLRFAFALEVEHGAVRWRVRKVHALGIPLPLSWFDGVSAVESESESRYRYDVRAALPLAGLLVHYRGWLDVD</sequence>
<feature type="compositionally biased region" description="Basic residues" evidence="1">
    <location>
        <begin position="120"/>
        <end position="150"/>
    </location>
</feature>
<evidence type="ECO:0000259" key="2">
    <source>
        <dbReference type="Pfam" id="PF13761"/>
    </source>
</evidence>
<evidence type="ECO:0000313" key="3">
    <source>
        <dbReference type="EMBL" id="RDZ29795.1"/>
    </source>
</evidence>
<dbReference type="EMBL" id="QTSU01000001">
    <property type="protein sequence ID" value="RDZ29795.1"/>
    <property type="molecule type" value="Genomic_DNA"/>
</dbReference>
<accession>A0A371K7B0</accession>
<gene>
    <name evidence="3" type="ORF">DX914_11090</name>
</gene>
<feature type="compositionally biased region" description="Basic residues" evidence="1">
    <location>
        <begin position="54"/>
        <end position="66"/>
    </location>
</feature>
<dbReference type="Proteomes" id="UP000264492">
    <property type="component" value="Unassembled WGS sequence"/>
</dbReference>
<dbReference type="Pfam" id="PF13761">
    <property type="entry name" value="DUF4166"/>
    <property type="match status" value="1"/>
</dbReference>
<evidence type="ECO:0000256" key="1">
    <source>
        <dbReference type="SAM" id="MobiDB-lite"/>
    </source>
</evidence>
<feature type="domain" description="DUF4166" evidence="2">
    <location>
        <begin position="228"/>
        <end position="382"/>
    </location>
</feature>
<keyword evidence="4" id="KW-1185">Reference proteome</keyword>
<dbReference type="InterPro" id="IPR025311">
    <property type="entry name" value="DUF4166"/>
</dbReference>